<proteinExistence type="predicted"/>
<accession>A0A7X4KQD6</accession>
<gene>
    <name evidence="2" type="ORF">GTP77_27870</name>
</gene>
<comment type="caution">
    <text evidence="2">The sequence shown here is derived from an EMBL/GenBank/DDBJ whole genome shotgun (WGS) entry which is preliminary data.</text>
</comment>
<dbReference type="Proteomes" id="UP000450676">
    <property type="component" value="Unassembled WGS sequence"/>
</dbReference>
<dbReference type="RefSeq" id="WP_161075413.1">
    <property type="nucleotide sequence ID" value="NZ_WWCU01000056.1"/>
</dbReference>
<dbReference type="AlphaFoldDB" id="A0A7X4KQD6"/>
<feature type="region of interest" description="Disordered" evidence="1">
    <location>
        <begin position="1"/>
        <end position="25"/>
    </location>
</feature>
<evidence type="ECO:0000313" key="3">
    <source>
        <dbReference type="Proteomes" id="UP000450676"/>
    </source>
</evidence>
<evidence type="ECO:0000313" key="2">
    <source>
        <dbReference type="EMBL" id="MYN11142.1"/>
    </source>
</evidence>
<sequence length="64" mass="7086">MRKSAHKLIEPAIAAGHTQNHHTDAELPPIERRKAALSKVFGILKGRTDAPQDGLAFQLEMRSE</sequence>
<keyword evidence="3" id="KW-1185">Reference proteome</keyword>
<organism evidence="2 3">
    <name type="scientific">Pseudoduganella aquatica</name>
    <dbReference type="NCBI Taxonomy" id="2660641"/>
    <lineage>
        <taxon>Bacteria</taxon>
        <taxon>Pseudomonadati</taxon>
        <taxon>Pseudomonadota</taxon>
        <taxon>Betaproteobacteria</taxon>
        <taxon>Burkholderiales</taxon>
        <taxon>Oxalobacteraceae</taxon>
        <taxon>Telluria group</taxon>
        <taxon>Pseudoduganella</taxon>
    </lineage>
</organism>
<protein>
    <submittedName>
        <fullName evidence="2">Uncharacterized protein</fullName>
    </submittedName>
</protein>
<evidence type="ECO:0000256" key="1">
    <source>
        <dbReference type="SAM" id="MobiDB-lite"/>
    </source>
</evidence>
<dbReference type="EMBL" id="WWCU01000056">
    <property type="protein sequence ID" value="MYN11142.1"/>
    <property type="molecule type" value="Genomic_DNA"/>
</dbReference>
<name>A0A7X4KQD6_9BURK</name>
<reference evidence="2 3" key="1">
    <citation type="submission" date="2019-12" db="EMBL/GenBank/DDBJ databases">
        <title>Novel species isolated from a subtropical stream in China.</title>
        <authorList>
            <person name="Lu H."/>
        </authorList>
    </citation>
    <scope>NUCLEOTIDE SEQUENCE [LARGE SCALE GENOMIC DNA]</scope>
    <source>
        <strain evidence="2 3">FT127W</strain>
    </source>
</reference>